<accession>A0A6J6P1B4</accession>
<gene>
    <name evidence="1" type="ORF">UFOPK2342_00614</name>
    <name evidence="2" type="ORF">UFOPK2423_00681</name>
    <name evidence="3" type="ORF">UFOPK3266_00625</name>
    <name evidence="4" type="ORF">UFOPK4367_01298</name>
</gene>
<dbReference type="EMBL" id="CAFBAA010000011">
    <property type="protein sequence ID" value="CAB4842411.1"/>
    <property type="molecule type" value="Genomic_DNA"/>
</dbReference>
<evidence type="ECO:0000313" key="3">
    <source>
        <dbReference type="EMBL" id="CAB4842411.1"/>
    </source>
</evidence>
<proteinExistence type="predicted"/>
<name>A0A6J6P1B4_9ZZZZ</name>
<evidence type="ECO:0000313" key="1">
    <source>
        <dbReference type="EMBL" id="CAB4673735.1"/>
    </source>
</evidence>
<reference evidence="2" key="1">
    <citation type="submission" date="2020-05" db="EMBL/GenBank/DDBJ databases">
        <authorList>
            <person name="Chiriac C."/>
            <person name="Salcher M."/>
            <person name="Ghai R."/>
            <person name="Kavagutti S V."/>
        </authorList>
    </citation>
    <scope>NUCLEOTIDE SEQUENCE</scope>
</reference>
<dbReference type="AlphaFoldDB" id="A0A6J6P1B4"/>
<dbReference type="EMBL" id="CAEZXB010000008">
    <property type="protein sequence ID" value="CAB4673735.1"/>
    <property type="molecule type" value="Genomic_DNA"/>
</dbReference>
<evidence type="ECO:0000313" key="2">
    <source>
        <dbReference type="EMBL" id="CAB4692629.1"/>
    </source>
</evidence>
<dbReference type="EMBL" id="CAFBRC010000105">
    <property type="protein sequence ID" value="CAB5077635.1"/>
    <property type="molecule type" value="Genomic_DNA"/>
</dbReference>
<dbReference type="EMBL" id="CAEZXN010000011">
    <property type="protein sequence ID" value="CAB4692629.1"/>
    <property type="molecule type" value="Genomic_DNA"/>
</dbReference>
<sequence length="204" mass="21789">MSQDFPAAVPLGAKSNGLTAFDWTHAYYAPAPMAGAMLLELFSAKIPAYAVTTEDNSPYRGISHVAPLTESIFVERSEKKRAIEIMSHVENTQIENEFADIVGGLTLDAPTEISTHDELENFPELDEHFVPPIPEARPAGDTISRAAKSGVVGGVALILISQITSWNLDGMAPWIGALALVTGGLTLWARMIPTEESGDDGAVV</sequence>
<evidence type="ECO:0000313" key="4">
    <source>
        <dbReference type="EMBL" id="CAB5077635.1"/>
    </source>
</evidence>
<organism evidence="2">
    <name type="scientific">freshwater metagenome</name>
    <dbReference type="NCBI Taxonomy" id="449393"/>
    <lineage>
        <taxon>unclassified sequences</taxon>
        <taxon>metagenomes</taxon>
        <taxon>ecological metagenomes</taxon>
    </lineage>
</organism>
<protein>
    <submittedName>
        <fullName evidence="2">Unannotated protein</fullName>
    </submittedName>
</protein>